<dbReference type="AlphaFoldDB" id="A0A7L7L422"/>
<keyword evidence="3" id="KW-1185">Reference proteome</keyword>
<evidence type="ECO:0000259" key="1">
    <source>
        <dbReference type="Pfam" id="PF18922"/>
    </source>
</evidence>
<dbReference type="EMBL" id="CP055153">
    <property type="protein sequence ID" value="QMU27562.1"/>
    <property type="molecule type" value="Genomic_DNA"/>
</dbReference>
<gene>
    <name evidence="2" type="ORF">HUW48_05685</name>
</gene>
<dbReference type="Pfam" id="PF18922">
    <property type="entry name" value="DUF5672"/>
    <property type="match status" value="1"/>
</dbReference>
<evidence type="ECO:0000313" key="2">
    <source>
        <dbReference type="EMBL" id="QMU27562.1"/>
    </source>
</evidence>
<reference evidence="2 3" key="1">
    <citation type="submission" date="2020-06" db="EMBL/GenBank/DDBJ databases">
        <authorList>
            <person name="Hwang Y.J."/>
        </authorList>
    </citation>
    <scope>NUCLEOTIDE SEQUENCE [LARGE SCALE GENOMIC DNA]</scope>
    <source>
        <strain evidence="2 3">KUDC8001</strain>
    </source>
</reference>
<sequence length="279" mass="33366">MPKIAVVIPVYKQYSDLNFVEKVSLEQTFKVLANYDIFFVTHNEIISKLYYSNQPLELNVNTLFFDKYFFANIEGYNRLLLEQKFYKAFESYSHILICQLDVFVFSDQLDYFSKLNYDYIGGPWFEGYSTALRTSKIIGTGNGGFSLRKVSSFLRILDLFNLFRFLNYKGIKEAAVQPNSFLRIVKYCLLSKQKRYLSILPWQFPHNEDLYWSTYIRQFFPWFKVGNVEDSIAFSFEVNPDVLFKLNNQRLPMATHAWQKYNPEFWKYYIEKFGYHLEL</sequence>
<dbReference type="KEGG" id="add:HUW48_05685"/>
<dbReference type="RefSeq" id="WP_182414757.1">
    <property type="nucleotide sequence ID" value="NZ_CP055153.1"/>
</dbReference>
<feature type="domain" description="DUF5672" evidence="1">
    <location>
        <begin position="60"/>
        <end position="256"/>
    </location>
</feature>
<dbReference type="InterPro" id="IPR043729">
    <property type="entry name" value="DUF5672"/>
</dbReference>
<name>A0A7L7L422_9BACT</name>
<evidence type="ECO:0000313" key="3">
    <source>
        <dbReference type="Proteomes" id="UP000514509"/>
    </source>
</evidence>
<reference evidence="2 3" key="2">
    <citation type="submission" date="2020-08" db="EMBL/GenBank/DDBJ databases">
        <title>Adhaeribacter dokdonensis sp. nov., isolated from the rhizosphere of Elymus tsukushiensis, a plant native to the Dokdo Islands, Republic of Korea.</title>
        <authorList>
            <person name="Ghim S.Y."/>
        </authorList>
    </citation>
    <scope>NUCLEOTIDE SEQUENCE [LARGE SCALE GENOMIC DNA]</scope>
    <source>
        <strain evidence="2 3">KUDC8001</strain>
    </source>
</reference>
<accession>A0A7L7L422</accession>
<organism evidence="2 3">
    <name type="scientific">Adhaeribacter radiodurans</name>
    <dbReference type="NCBI Taxonomy" id="2745197"/>
    <lineage>
        <taxon>Bacteria</taxon>
        <taxon>Pseudomonadati</taxon>
        <taxon>Bacteroidota</taxon>
        <taxon>Cytophagia</taxon>
        <taxon>Cytophagales</taxon>
        <taxon>Hymenobacteraceae</taxon>
        <taxon>Adhaeribacter</taxon>
    </lineage>
</organism>
<protein>
    <recommendedName>
        <fullName evidence="1">DUF5672 domain-containing protein</fullName>
    </recommendedName>
</protein>
<dbReference type="Proteomes" id="UP000514509">
    <property type="component" value="Chromosome"/>
</dbReference>
<proteinExistence type="predicted"/>